<evidence type="ECO:0000256" key="5">
    <source>
        <dbReference type="ARBA" id="ARBA00022729"/>
    </source>
</evidence>
<dbReference type="Pfam" id="PF00363">
    <property type="entry name" value="Casein"/>
    <property type="match status" value="1"/>
</dbReference>
<reference evidence="9" key="1">
    <citation type="submission" date="2025-08" db="UniProtKB">
        <authorList>
            <consortium name="RefSeq"/>
        </authorList>
    </citation>
    <scope>IDENTIFICATION</scope>
</reference>
<sequence>MKFLIFTCLLAVALAEQNKCYQSSQKFKALQALKDLYQYHIARNPRGYIVNPAFPFPHALQYNQKMDMNMQAREKTVMTDEEQTVQDYMNEVKPCSTITWPQFVQLLHQYQETMNLRSYYPYTPSLVSVPGLFSI</sequence>
<dbReference type="RefSeq" id="XP_026640828.1">
    <property type="nucleotide sequence ID" value="XM_026785027.1"/>
</dbReference>
<comment type="subcellular location">
    <subcellularLocation>
        <location evidence="2">Secreted</location>
    </subcellularLocation>
</comment>
<keyword evidence="4" id="KW-0964">Secreted</keyword>
<comment type="similarity">
    <text evidence="3">Belongs to the alpha-casein family.</text>
</comment>
<keyword evidence="6" id="KW-0494">Milk protein</keyword>
<evidence type="ECO:0000313" key="8">
    <source>
        <dbReference type="Proteomes" id="UP000694915"/>
    </source>
</evidence>
<dbReference type="InterPro" id="IPR031305">
    <property type="entry name" value="Casein_CS"/>
</dbReference>
<proteinExistence type="inferred from homology"/>
<evidence type="ECO:0000256" key="2">
    <source>
        <dbReference type="ARBA" id="ARBA00004613"/>
    </source>
</evidence>
<evidence type="ECO:0000256" key="7">
    <source>
        <dbReference type="SAM" id="SignalP"/>
    </source>
</evidence>
<evidence type="ECO:0000256" key="3">
    <source>
        <dbReference type="ARBA" id="ARBA00010179"/>
    </source>
</evidence>
<gene>
    <name evidence="9" type="primary">LOC101985733</name>
</gene>
<evidence type="ECO:0000256" key="4">
    <source>
        <dbReference type="ARBA" id="ARBA00022525"/>
    </source>
</evidence>
<dbReference type="PANTHER" id="PTHR16656:SF5">
    <property type="entry name" value="ALPHA-S2-CASEIN-LIKE B"/>
    <property type="match status" value="1"/>
</dbReference>
<keyword evidence="8" id="KW-1185">Reference proteome</keyword>
<evidence type="ECO:0000256" key="6">
    <source>
        <dbReference type="ARBA" id="ARBA00022743"/>
    </source>
</evidence>
<accession>A0ABM1UFR6</accession>
<dbReference type="GeneID" id="101985733"/>
<comment type="function">
    <text evidence="1">Important role in the capacity of milk to transport calcium phosphate.</text>
</comment>
<evidence type="ECO:0000313" key="9">
    <source>
        <dbReference type="RefSeq" id="XP_026640828.1"/>
    </source>
</evidence>
<dbReference type="PIRSF" id="PIRSF002371">
    <property type="entry name" value="Alpha-s2-casein"/>
    <property type="match status" value="1"/>
</dbReference>
<dbReference type="Proteomes" id="UP000694915">
    <property type="component" value="Linkage group LG1"/>
</dbReference>
<dbReference type="InterPro" id="IPR011175">
    <property type="entry name" value="Alpha-s2_casein"/>
</dbReference>
<organism evidence="8 9">
    <name type="scientific">Microtus ochrogaster</name>
    <name type="common">Prairie vole</name>
    <dbReference type="NCBI Taxonomy" id="79684"/>
    <lineage>
        <taxon>Eukaryota</taxon>
        <taxon>Metazoa</taxon>
        <taxon>Chordata</taxon>
        <taxon>Craniata</taxon>
        <taxon>Vertebrata</taxon>
        <taxon>Euteleostomi</taxon>
        <taxon>Mammalia</taxon>
        <taxon>Eutheria</taxon>
        <taxon>Euarchontoglires</taxon>
        <taxon>Glires</taxon>
        <taxon>Rodentia</taxon>
        <taxon>Myomorpha</taxon>
        <taxon>Muroidea</taxon>
        <taxon>Cricetidae</taxon>
        <taxon>Arvicolinae</taxon>
        <taxon>Microtus</taxon>
    </lineage>
</organism>
<keyword evidence="5 7" id="KW-0732">Signal</keyword>
<dbReference type="PANTHER" id="PTHR16656">
    <property type="entry name" value="ALPHA-S2-CASEIN-LIKE B"/>
    <property type="match status" value="1"/>
</dbReference>
<name>A0ABM1UFR6_MICOH</name>
<feature type="chain" id="PRO_5045704027" evidence="7">
    <location>
        <begin position="16"/>
        <end position="135"/>
    </location>
</feature>
<dbReference type="InterPro" id="IPR001588">
    <property type="entry name" value="Casein"/>
</dbReference>
<dbReference type="PROSITE" id="PS00306">
    <property type="entry name" value="CASEIN_ALPHA_BETA"/>
    <property type="match status" value="1"/>
</dbReference>
<feature type="signal peptide" evidence="7">
    <location>
        <begin position="1"/>
        <end position="15"/>
    </location>
</feature>
<evidence type="ECO:0000256" key="1">
    <source>
        <dbReference type="ARBA" id="ARBA00003383"/>
    </source>
</evidence>
<protein>
    <submittedName>
        <fullName evidence="9">Alpha-S2-casein-like B</fullName>
    </submittedName>
</protein>